<dbReference type="STRING" id="617002.SAMN05660653_00242"/>
<name>A0A1G6A9Z0_9BACT</name>
<keyword evidence="7" id="KW-0472">Membrane</keyword>
<dbReference type="SUPFAM" id="SSF58104">
    <property type="entry name" value="Methyl-accepting chemotaxis protein (MCP) signaling domain"/>
    <property type="match status" value="1"/>
</dbReference>
<comment type="similarity">
    <text evidence="3">Belongs to the methyl-accepting chemotaxis (MCP) protein family.</text>
</comment>
<evidence type="ECO:0000259" key="8">
    <source>
        <dbReference type="PROSITE" id="PS50111"/>
    </source>
</evidence>
<dbReference type="Pfam" id="PF00015">
    <property type="entry name" value="MCPsignal"/>
    <property type="match status" value="1"/>
</dbReference>
<dbReference type="InterPro" id="IPR051310">
    <property type="entry name" value="MCP_chemotaxis"/>
</dbReference>
<dbReference type="FunFam" id="1.10.287.950:FF:000001">
    <property type="entry name" value="Methyl-accepting chemotaxis sensory transducer"/>
    <property type="match status" value="1"/>
</dbReference>
<dbReference type="Proteomes" id="UP000198771">
    <property type="component" value="Unassembled WGS sequence"/>
</dbReference>
<dbReference type="GO" id="GO:0004888">
    <property type="term" value="F:transmembrane signaling receptor activity"/>
    <property type="evidence" value="ECO:0007669"/>
    <property type="project" value="InterPro"/>
</dbReference>
<dbReference type="SMART" id="SM00283">
    <property type="entry name" value="MA"/>
    <property type="match status" value="1"/>
</dbReference>
<dbReference type="PANTHER" id="PTHR43531">
    <property type="entry name" value="PROTEIN ICFG"/>
    <property type="match status" value="1"/>
</dbReference>
<keyword evidence="2" id="KW-0145">Chemotaxis</keyword>
<evidence type="ECO:0000256" key="3">
    <source>
        <dbReference type="ARBA" id="ARBA00029447"/>
    </source>
</evidence>
<dbReference type="CDD" id="cd06225">
    <property type="entry name" value="HAMP"/>
    <property type="match status" value="1"/>
</dbReference>
<keyword evidence="5" id="KW-0175">Coiled coil</keyword>
<gene>
    <name evidence="10" type="ORF">SAMN05660653_00242</name>
</gene>
<dbReference type="PROSITE" id="PS50111">
    <property type="entry name" value="CHEMOTAXIS_TRANSDUC_2"/>
    <property type="match status" value="1"/>
</dbReference>
<dbReference type="GO" id="GO:0007165">
    <property type="term" value="P:signal transduction"/>
    <property type="evidence" value="ECO:0007669"/>
    <property type="project" value="UniProtKB-KW"/>
</dbReference>
<keyword evidence="4" id="KW-0807">Transducer</keyword>
<feature type="transmembrane region" description="Helical" evidence="7">
    <location>
        <begin position="313"/>
        <end position="333"/>
    </location>
</feature>
<keyword evidence="11" id="KW-1185">Reference proteome</keyword>
<dbReference type="Pfam" id="PF00672">
    <property type="entry name" value="HAMP"/>
    <property type="match status" value="1"/>
</dbReference>
<dbReference type="PANTHER" id="PTHR43531:SF11">
    <property type="entry name" value="METHYL-ACCEPTING CHEMOTAXIS PROTEIN 3"/>
    <property type="match status" value="1"/>
</dbReference>
<dbReference type="GO" id="GO:0005886">
    <property type="term" value="C:plasma membrane"/>
    <property type="evidence" value="ECO:0007669"/>
    <property type="project" value="TreeGrafter"/>
</dbReference>
<dbReference type="EMBL" id="FMXO01000001">
    <property type="protein sequence ID" value="SDB04853.1"/>
    <property type="molecule type" value="Genomic_DNA"/>
</dbReference>
<dbReference type="InterPro" id="IPR003660">
    <property type="entry name" value="HAMP_dom"/>
</dbReference>
<dbReference type="OrthoDB" id="5342522at2"/>
<evidence type="ECO:0000259" key="9">
    <source>
        <dbReference type="PROSITE" id="PS50885"/>
    </source>
</evidence>
<reference evidence="10 11" key="1">
    <citation type="submission" date="2016-10" db="EMBL/GenBank/DDBJ databases">
        <authorList>
            <person name="de Groot N.N."/>
        </authorList>
    </citation>
    <scope>NUCLEOTIDE SEQUENCE [LARGE SCALE GENOMIC DNA]</scope>
    <source>
        <strain evidence="10 11">ASO4-2</strain>
    </source>
</reference>
<dbReference type="PRINTS" id="PR00260">
    <property type="entry name" value="CHEMTRNSDUCR"/>
</dbReference>
<organism evidence="10 11">
    <name type="scientific">Desulfonatronum thiosulfatophilum</name>
    <dbReference type="NCBI Taxonomy" id="617002"/>
    <lineage>
        <taxon>Bacteria</taxon>
        <taxon>Pseudomonadati</taxon>
        <taxon>Thermodesulfobacteriota</taxon>
        <taxon>Desulfovibrionia</taxon>
        <taxon>Desulfovibrionales</taxon>
        <taxon>Desulfonatronaceae</taxon>
        <taxon>Desulfonatronum</taxon>
    </lineage>
</organism>
<sequence length="680" mass="73811">MKNMKLGLKIGMGFGLLILISCLLGGMAVWNMNSVEHEAERLANAYVPEVAVANELERNAQQVMYAIRGYGFTEQTNYLDEGRRELEELRQTLADALTLSEQQNLPALRDKARTAEERVKEYAGLVEQTASTIQAMNADRQALNTGAAQFMQSAEDFLNSQNEAMVREITQEATPAALRERLDKINQINEIIDAGNALRIQVWRAQAERNVTQVEQAMDQFGVIERHLEAIQTTTRQEANLRQLAMIREAANIYRNAMASLIKNWQALDQLGTRRTEVGYQVLTVAQETAQLGMDQTQGIANNAVTNLGQASFMMLIGLGIALVLGIIIAIFLTRAITLPVGLGVFFSKELAQGELDAKLAVNQNDEIGILGKAMQDMQNKLREIVGEVKSASENVASGSEQLSASAEQMSQGATEQAAAVEEVSSSMEEMTANIRQNADNAAQTEKIALQAAKDAESGGKAVAQTVTAMKQIADKISIIEEIARQTNLLALNAAIEAARAGDAGKGFAVVAAEVRKLAERSGTAATEISELSTSSVQVAEQAGEMLVKIVPDIQRTAELIQEINAASREQSIGVEQINKAVQQLDQVSQQNASAAEEMASTSEELSSQAEELQTTMAFFKMRGDLGNRGRSQHARSVTRSARNILPAKPPAIKQSNNAGFALDMASEKDEEFENSKYSA</sequence>
<dbReference type="GO" id="GO:0006935">
    <property type="term" value="P:chemotaxis"/>
    <property type="evidence" value="ECO:0007669"/>
    <property type="project" value="UniProtKB-KW"/>
</dbReference>
<feature type="coiled-coil region" evidence="5">
    <location>
        <begin position="578"/>
        <end position="616"/>
    </location>
</feature>
<dbReference type="RefSeq" id="WP_092116382.1">
    <property type="nucleotide sequence ID" value="NZ_FMXO01000001.1"/>
</dbReference>
<evidence type="ECO:0000256" key="1">
    <source>
        <dbReference type="ARBA" id="ARBA00004370"/>
    </source>
</evidence>
<dbReference type="InterPro" id="IPR004089">
    <property type="entry name" value="MCPsignal_dom"/>
</dbReference>
<dbReference type="InterPro" id="IPR004090">
    <property type="entry name" value="Chemotax_Me-accpt_rcpt"/>
</dbReference>
<evidence type="ECO:0000256" key="4">
    <source>
        <dbReference type="PROSITE-ProRule" id="PRU00284"/>
    </source>
</evidence>
<comment type="subcellular location">
    <subcellularLocation>
        <location evidence="1">Membrane</location>
    </subcellularLocation>
</comment>
<dbReference type="AlphaFoldDB" id="A0A1G6A9Z0"/>
<feature type="region of interest" description="Disordered" evidence="6">
    <location>
        <begin position="626"/>
        <end position="680"/>
    </location>
</feature>
<dbReference type="Gene3D" id="1.10.287.950">
    <property type="entry name" value="Methyl-accepting chemotaxis protein"/>
    <property type="match status" value="1"/>
</dbReference>
<evidence type="ECO:0000256" key="5">
    <source>
        <dbReference type="SAM" id="Coils"/>
    </source>
</evidence>
<feature type="domain" description="HAMP" evidence="9">
    <location>
        <begin position="349"/>
        <end position="387"/>
    </location>
</feature>
<keyword evidence="7" id="KW-1133">Transmembrane helix</keyword>
<dbReference type="PROSITE" id="PS50885">
    <property type="entry name" value="HAMP"/>
    <property type="match status" value="1"/>
</dbReference>
<evidence type="ECO:0000256" key="2">
    <source>
        <dbReference type="ARBA" id="ARBA00022500"/>
    </source>
</evidence>
<accession>A0A1G6A9Z0</accession>
<protein>
    <submittedName>
        <fullName evidence="10">Methyl-accepting chemotaxis sensory transducer</fullName>
    </submittedName>
</protein>
<keyword evidence="7" id="KW-0812">Transmembrane</keyword>
<evidence type="ECO:0000313" key="10">
    <source>
        <dbReference type="EMBL" id="SDB04853.1"/>
    </source>
</evidence>
<feature type="domain" description="Methyl-accepting transducer" evidence="8">
    <location>
        <begin position="392"/>
        <end position="607"/>
    </location>
</feature>
<evidence type="ECO:0000256" key="6">
    <source>
        <dbReference type="SAM" id="MobiDB-lite"/>
    </source>
</evidence>
<dbReference type="PROSITE" id="PS51257">
    <property type="entry name" value="PROKAR_LIPOPROTEIN"/>
    <property type="match status" value="1"/>
</dbReference>
<evidence type="ECO:0000313" key="11">
    <source>
        <dbReference type="Proteomes" id="UP000198771"/>
    </source>
</evidence>
<evidence type="ECO:0000256" key="7">
    <source>
        <dbReference type="SAM" id="Phobius"/>
    </source>
</evidence>
<proteinExistence type="inferred from homology"/>